<dbReference type="Proteomes" id="UP000672934">
    <property type="component" value="Unassembled WGS sequence"/>
</dbReference>
<keyword evidence="3" id="KW-1185">Reference proteome</keyword>
<name>A0A916IYD5_9BURK</name>
<dbReference type="GO" id="GO:0016747">
    <property type="term" value="F:acyltransferase activity, transferring groups other than amino-acyl groups"/>
    <property type="evidence" value="ECO:0007669"/>
    <property type="project" value="InterPro"/>
</dbReference>
<gene>
    <name evidence="2" type="ORF">LMG31506_05013</name>
</gene>
<dbReference type="CDD" id="cd04301">
    <property type="entry name" value="NAT_SF"/>
    <property type="match status" value="1"/>
</dbReference>
<dbReference type="AlphaFoldDB" id="A0A916IYD5"/>
<dbReference type="InterPro" id="IPR016181">
    <property type="entry name" value="Acyl_CoA_acyltransferase"/>
</dbReference>
<organism evidence="2 3">
    <name type="scientific">Cupriavidus yeoncheonensis</name>
    <dbReference type="NCBI Taxonomy" id="1462994"/>
    <lineage>
        <taxon>Bacteria</taxon>
        <taxon>Pseudomonadati</taxon>
        <taxon>Pseudomonadota</taxon>
        <taxon>Betaproteobacteria</taxon>
        <taxon>Burkholderiales</taxon>
        <taxon>Burkholderiaceae</taxon>
        <taxon>Cupriavidus</taxon>
    </lineage>
</organism>
<dbReference type="PROSITE" id="PS51186">
    <property type="entry name" value="GNAT"/>
    <property type="match status" value="1"/>
</dbReference>
<dbReference type="Gene3D" id="3.40.630.30">
    <property type="match status" value="1"/>
</dbReference>
<sequence length="188" mass="19954">MACNAAYNGAMSNFLVRRMTAADLPGVLGVQAHCYQNDLLEGIDAFASRLALSPATCLVASAAEGPALAGYLFTHPWPQRSLPPLDGVLKPFTHDRTEAAPMTWFVHDMAVAPAGRGGGLALRLYEAALQAALDAGWQHSRLIAVQAAADWWRRLGYAPMAAHQAAMHAGKLACYGPGALIMERTLSA</sequence>
<dbReference type="Pfam" id="PF00583">
    <property type="entry name" value="Acetyltransf_1"/>
    <property type="match status" value="1"/>
</dbReference>
<feature type="domain" description="N-acetyltransferase" evidence="1">
    <location>
        <begin position="14"/>
        <end position="187"/>
    </location>
</feature>
<dbReference type="SUPFAM" id="SSF55729">
    <property type="entry name" value="Acyl-CoA N-acyltransferases (Nat)"/>
    <property type="match status" value="1"/>
</dbReference>
<evidence type="ECO:0000259" key="1">
    <source>
        <dbReference type="PROSITE" id="PS51186"/>
    </source>
</evidence>
<dbReference type="EMBL" id="CAJPUY010000021">
    <property type="protein sequence ID" value="CAG2154175.1"/>
    <property type="molecule type" value="Genomic_DNA"/>
</dbReference>
<accession>A0A916IYD5</accession>
<protein>
    <recommendedName>
        <fullName evidence="1">N-acetyltransferase domain-containing protein</fullName>
    </recommendedName>
</protein>
<comment type="caution">
    <text evidence="2">The sequence shown here is derived from an EMBL/GenBank/DDBJ whole genome shotgun (WGS) entry which is preliminary data.</text>
</comment>
<proteinExistence type="predicted"/>
<evidence type="ECO:0000313" key="3">
    <source>
        <dbReference type="Proteomes" id="UP000672934"/>
    </source>
</evidence>
<dbReference type="InterPro" id="IPR000182">
    <property type="entry name" value="GNAT_dom"/>
</dbReference>
<reference evidence="2" key="1">
    <citation type="submission" date="2021-03" db="EMBL/GenBank/DDBJ databases">
        <authorList>
            <person name="Peeters C."/>
        </authorList>
    </citation>
    <scope>NUCLEOTIDE SEQUENCE</scope>
    <source>
        <strain evidence="2">LMG 31506</strain>
    </source>
</reference>
<evidence type="ECO:0000313" key="2">
    <source>
        <dbReference type="EMBL" id="CAG2154175.1"/>
    </source>
</evidence>